<comment type="caution">
    <text evidence="5">The sequence shown here is derived from an EMBL/GenBank/DDBJ whole genome shotgun (WGS) entry which is preliminary data.</text>
</comment>
<dbReference type="EMBL" id="SMGJ01000010">
    <property type="protein sequence ID" value="TCK66573.1"/>
    <property type="molecule type" value="Genomic_DNA"/>
</dbReference>
<dbReference type="Gene3D" id="1.10.10.10">
    <property type="entry name" value="Winged helix-like DNA-binding domain superfamily/Winged helix DNA-binding domain"/>
    <property type="match status" value="1"/>
</dbReference>
<dbReference type="Gene3D" id="3.40.50.1360">
    <property type="match status" value="1"/>
</dbReference>
<dbReference type="InterPro" id="IPR036388">
    <property type="entry name" value="WH-like_DNA-bd_sf"/>
</dbReference>
<keyword evidence="3" id="KW-0804">Transcription</keyword>
<dbReference type="InterPro" id="IPR050313">
    <property type="entry name" value="Carb_Metab_HTH_regulators"/>
</dbReference>
<dbReference type="PANTHER" id="PTHR30363">
    <property type="entry name" value="HTH-TYPE TRANSCRIPTIONAL REGULATOR SRLR-RELATED"/>
    <property type="match status" value="1"/>
</dbReference>
<gene>
    <name evidence="5" type="ORF">EV692_2307</name>
</gene>
<sequence>MTINTIKYTELTGNPRHDKLISLVQSNGYISNEELAHTLGVTTQTIRRDIKTLSQNGFISRHHGGAGRVSSITNTEFSIRETIHTEEKTLIANEISNYILDGSTLFITIGTTVEFIARALESKNNLRIITNSLRVANLLYINKNFEVITVGGMLRSHNGGIIGPNVVSFINHFRADYLITSLGAIANDGTLLDFDINEVAVVKAMLHNSKKVLIAADHSKFHTSAAVEIDTLRNNMVLFTDEKPPTEIMRIIREKKVELHTVKKHI</sequence>
<feature type="domain" description="HTH deoR-type" evidence="4">
    <location>
        <begin position="13"/>
        <end position="68"/>
    </location>
</feature>
<reference evidence="5 6" key="1">
    <citation type="submission" date="2019-03" db="EMBL/GenBank/DDBJ databases">
        <title>Genomic Encyclopedia of Type Strains, Phase IV (KMG-IV): sequencing the most valuable type-strain genomes for metagenomic binning, comparative biology and taxonomic classification.</title>
        <authorList>
            <person name="Goeker M."/>
        </authorList>
    </citation>
    <scope>NUCLEOTIDE SEQUENCE [LARGE SCALE GENOMIC DNA]</scope>
    <source>
        <strain evidence="5 6">DSM 10053</strain>
    </source>
</reference>
<dbReference type="SUPFAM" id="SSF100950">
    <property type="entry name" value="NagB/RpiA/CoA transferase-like"/>
    <property type="match status" value="1"/>
</dbReference>
<organism evidence="5 6">
    <name type="scientific">Lonepinella koalarum</name>
    <dbReference type="NCBI Taxonomy" id="53417"/>
    <lineage>
        <taxon>Bacteria</taxon>
        <taxon>Pseudomonadati</taxon>
        <taxon>Pseudomonadota</taxon>
        <taxon>Gammaproteobacteria</taxon>
        <taxon>Pasteurellales</taxon>
        <taxon>Pasteurellaceae</taxon>
        <taxon>Lonepinella</taxon>
    </lineage>
</organism>
<proteinExistence type="predicted"/>
<dbReference type="PROSITE" id="PS00894">
    <property type="entry name" value="HTH_DEOR_1"/>
    <property type="match status" value="1"/>
</dbReference>
<dbReference type="PANTHER" id="PTHR30363:SF19">
    <property type="entry name" value="HTH-TYPE TRANSCRIPTIONAL REPRESSOR CSQR"/>
    <property type="match status" value="1"/>
</dbReference>
<accession>A0A4R1KQ03</accession>
<evidence type="ECO:0000259" key="4">
    <source>
        <dbReference type="PROSITE" id="PS51000"/>
    </source>
</evidence>
<dbReference type="SMART" id="SM01134">
    <property type="entry name" value="DeoRC"/>
    <property type="match status" value="1"/>
</dbReference>
<evidence type="ECO:0000313" key="5">
    <source>
        <dbReference type="EMBL" id="TCK66573.1"/>
    </source>
</evidence>
<dbReference type="GO" id="GO:0003677">
    <property type="term" value="F:DNA binding"/>
    <property type="evidence" value="ECO:0007669"/>
    <property type="project" value="UniProtKB-KW"/>
</dbReference>
<keyword evidence="1" id="KW-0805">Transcription regulation</keyword>
<dbReference type="GO" id="GO:0003700">
    <property type="term" value="F:DNA-binding transcription factor activity"/>
    <property type="evidence" value="ECO:0007669"/>
    <property type="project" value="InterPro"/>
</dbReference>
<evidence type="ECO:0000256" key="2">
    <source>
        <dbReference type="ARBA" id="ARBA00023125"/>
    </source>
</evidence>
<evidence type="ECO:0000256" key="3">
    <source>
        <dbReference type="ARBA" id="ARBA00023163"/>
    </source>
</evidence>
<keyword evidence="6" id="KW-1185">Reference proteome</keyword>
<dbReference type="PROSITE" id="PS51000">
    <property type="entry name" value="HTH_DEOR_2"/>
    <property type="match status" value="1"/>
</dbReference>
<keyword evidence="2" id="KW-0238">DNA-binding</keyword>
<dbReference type="AlphaFoldDB" id="A0A4R1KQ03"/>
<dbReference type="InterPro" id="IPR001034">
    <property type="entry name" value="DeoR_HTH"/>
</dbReference>
<dbReference type="InterPro" id="IPR014036">
    <property type="entry name" value="DeoR-like_C"/>
</dbReference>
<dbReference type="Pfam" id="PF00455">
    <property type="entry name" value="DeoRC"/>
    <property type="match status" value="1"/>
</dbReference>
<dbReference type="SMART" id="SM00420">
    <property type="entry name" value="HTH_DEOR"/>
    <property type="match status" value="1"/>
</dbReference>
<evidence type="ECO:0000313" key="6">
    <source>
        <dbReference type="Proteomes" id="UP000295496"/>
    </source>
</evidence>
<dbReference type="InterPro" id="IPR018356">
    <property type="entry name" value="Tscrpt_reg_HTH_DeoR_CS"/>
</dbReference>
<dbReference type="Proteomes" id="UP000295496">
    <property type="component" value="Unassembled WGS sequence"/>
</dbReference>
<dbReference type="PRINTS" id="PR00037">
    <property type="entry name" value="HTHLACR"/>
</dbReference>
<dbReference type="Pfam" id="PF08220">
    <property type="entry name" value="HTH_DeoR"/>
    <property type="match status" value="1"/>
</dbReference>
<dbReference type="SUPFAM" id="SSF46785">
    <property type="entry name" value="Winged helix' DNA-binding domain"/>
    <property type="match status" value="1"/>
</dbReference>
<dbReference type="RefSeq" id="WP_207905264.1">
    <property type="nucleotide sequence ID" value="NZ_CP170642.1"/>
</dbReference>
<evidence type="ECO:0000256" key="1">
    <source>
        <dbReference type="ARBA" id="ARBA00023015"/>
    </source>
</evidence>
<dbReference type="InterPro" id="IPR037171">
    <property type="entry name" value="NagB/RpiA_transferase-like"/>
</dbReference>
<protein>
    <submittedName>
        <fullName evidence="5">DeoR family transcriptional regulator</fullName>
    </submittedName>
</protein>
<name>A0A4R1KQ03_9PAST</name>
<dbReference type="InterPro" id="IPR036390">
    <property type="entry name" value="WH_DNA-bd_sf"/>
</dbReference>